<dbReference type="FunFam" id="2.60.40.60:FF:000100">
    <property type="entry name" value="protocadherin Fat 2"/>
    <property type="match status" value="1"/>
</dbReference>
<dbReference type="Gene3D" id="2.60.40.60">
    <property type="entry name" value="Cadherins"/>
    <property type="match status" value="9"/>
</dbReference>
<keyword evidence="12" id="KW-1185">Reference proteome</keyword>
<evidence type="ECO:0000259" key="10">
    <source>
        <dbReference type="PROSITE" id="PS50268"/>
    </source>
</evidence>
<dbReference type="SMART" id="SM00112">
    <property type="entry name" value="CA"/>
    <property type="match status" value="9"/>
</dbReference>
<dbReference type="AlphaFoldDB" id="A0A182FUB6"/>
<dbReference type="InterPro" id="IPR020894">
    <property type="entry name" value="Cadherin_CS"/>
</dbReference>
<feature type="domain" description="Cadherin" evidence="10">
    <location>
        <begin position="93"/>
        <end position="191"/>
    </location>
</feature>
<dbReference type="InterPro" id="IPR002126">
    <property type="entry name" value="Cadherin-like_dom"/>
</dbReference>
<feature type="domain" description="Cadherin" evidence="10">
    <location>
        <begin position="742"/>
        <end position="846"/>
    </location>
</feature>
<accession>A0A182FUB6</accession>
<dbReference type="FunFam" id="2.60.40.60:FF:000041">
    <property type="entry name" value="FAT atypical cadherin 1"/>
    <property type="match status" value="1"/>
</dbReference>
<evidence type="ECO:0000256" key="4">
    <source>
        <dbReference type="ARBA" id="ARBA00022729"/>
    </source>
</evidence>
<evidence type="ECO:0000256" key="7">
    <source>
        <dbReference type="ARBA" id="ARBA00022989"/>
    </source>
</evidence>
<dbReference type="FunFam" id="2.60.40.60:FF:000013">
    <property type="entry name" value="Cadherin EGF LAG seven-pass G-type receptor"/>
    <property type="match status" value="1"/>
</dbReference>
<dbReference type="FunFam" id="2.60.40.60:FF:000397">
    <property type="entry name" value="Fat-like cadherin-related tumor suppressor homolog"/>
    <property type="match status" value="1"/>
</dbReference>
<dbReference type="STRING" id="7167.A0A182FUB6"/>
<dbReference type="EnsemblMetazoa" id="AALB010151-RA">
    <property type="protein sequence ID" value="AALB010151-PA"/>
    <property type="gene ID" value="AALB010151"/>
</dbReference>
<dbReference type="GO" id="GO:0007163">
    <property type="term" value="P:establishment or maintenance of cell polarity"/>
    <property type="evidence" value="ECO:0007669"/>
    <property type="project" value="UniProtKB-ARBA"/>
</dbReference>
<dbReference type="GO" id="GO:0005886">
    <property type="term" value="C:plasma membrane"/>
    <property type="evidence" value="ECO:0007669"/>
    <property type="project" value="InterPro"/>
</dbReference>
<evidence type="ECO:0000313" key="11">
    <source>
        <dbReference type="EnsemblMetazoa" id="AALB010151-PA"/>
    </source>
</evidence>
<evidence type="ECO:0000256" key="3">
    <source>
        <dbReference type="ARBA" id="ARBA00022692"/>
    </source>
</evidence>
<reference evidence="11" key="2">
    <citation type="submission" date="2022-08" db="UniProtKB">
        <authorList>
            <consortium name="EnsemblMetazoa"/>
        </authorList>
    </citation>
    <scope>IDENTIFICATION</scope>
    <source>
        <strain evidence="11">STECLA/ALBI9_A</strain>
    </source>
</reference>
<dbReference type="Proteomes" id="UP000069272">
    <property type="component" value="Chromosome 3R"/>
</dbReference>
<evidence type="ECO:0000256" key="9">
    <source>
        <dbReference type="ARBA" id="ARBA00023157"/>
    </source>
</evidence>
<evidence type="ECO:0000256" key="8">
    <source>
        <dbReference type="ARBA" id="ARBA00023136"/>
    </source>
</evidence>
<evidence type="ECO:0000256" key="2">
    <source>
        <dbReference type="ARBA" id="ARBA00022536"/>
    </source>
</evidence>
<dbReference type="GO" id="GO:0007156">
    <property type="term" value="P:homophilic cell adhesion via plasma membrane adhesion molecules"/>
    <property type="evidence" value="ECO:0007669"/>
    <property type="project" value="InterPro"/>
</dbReference>
<keyword evidence="6" id="KW-0106">Calcium</keyword>
<dbReference type="GO" id="GO:0048513">
    <property type="term" value="P:animal organ development"/>
    <property type="evidence" value="ECO:0007669"/>
    <property type="project" value="UniProtKB-ARBA"/>
</dbReference>
<dbReference type="GO" id="GO:0007424">
    <property type="term" value="P:open tracheal system development"/>
    <property type="evidence" value="ECO:0007669"/>
    <property type="project" value="UniProtKB-ARBA"/>
</dbReference>
<dbReference type="FunFam" id="2.60.40.60:FF:000021">
    <property type="entry name" value="FAT atypical cadherin 1"/>
    <property type="match status" value="1"/>
</dbReference>
<evidence type="ECO:0000313" key="12">
    <source>
        <dbReference type="Proteomes" id="UP000069272"/>
    </source>
</evidence>
<dbReference type="PROSITE" id="PS00232">
    <property type="entry name" value="CADHERIN_1"/>
    <property type="match status" value="3"/>
</dbReference>
<dbReference type="FunFam" id="2.60.40.60:FF:000051">
    <property type="entry name" value="FAT atypical cadherin 1"/>
    <property type="match status" value="1"/>
</dbReference>
<dbReference type="SUPFAM" id="SSF49313">
    <property type="entry name" value="Cadherin-like"/>
    <property type="match status" value="9"/>
</dbReference>
<dbReference type="VEuPathDB" id="VectorBase:AALB20_026819"/>
<dbReference type="FunFam" id="2.60.40.60:FF:000026">
    <property type="entry name" value="FAT atypical cadherin 1"/>
    <property type="match status" value="1"/>
</dbReference>
<keyword evidence="4" id="KW-0732">Signal</keyword>
<name>A0A182FUB6_ANOAL</name>
<feature type="domain" description="Cadherin" evidence="10">
    <location>
        <begin position="8"/>
        <end position="94"/>
    </location>
</feature>
<evidence type="ECO:0000256" key="1">
    <source>
        <dbReference type="ARBA" id="ARBA00004370"/>
    </source>
</evidence>
<dbReference type="GO" id="GO:0005509">
    <property type="term" value="F:calcium ion binding"/>
    <property type="evidence" value="ECO:0007669"/>
    <property type="project" value="UniProtKB-UniRule"/>
</dbReference>
<feature type="domain" description="Cadherin" evidence="10">
    <location>
        <begin position="847"/>
        <end position="947"/>
    </location>
</feature>
<dbReference type="GO" id="GO:0001736">
    <property type="term" value="P:establishment of planar polarity"/>
    <property type="evidence" value="ECO:0007669"/>
    <property type="project" value="UniProtKB-ARBA"/>
</dbReference>
<dbReference type="PROSITE" id="PS50268">
    <property type="entry name" value="CADHERIN_2"/>
    <property type="match status" value="9"/>
</dbReference>
<feature type="domain" description="Cadherin" evidence="10">
    <location>
        <begin position="298"/>
        <end position="402"/>
    </location>
</feature>
<proteinExistence type="predicted"/>
<keyword evidence="5" id="KW-0677">Repeat</keyword>
<keyword evidence="7" id="KW-1133">Transmembrane helix</keyword>
<keyword evidence="2" id="KW-0245">EGF-like domain</keyword>
<dbReference type="PANTHER" id="PTHR24026:SF125">
    <property type="entry name" value="FAT-LIKE CADHERIN-RELATED TUMOR SUPPRESSOR HOMOLOG"/>
    <property type="match status" value="1"/>
</dbReference>
<dbReference type="InterPro" id="IPR015919">
    <property type="entry name" value="Cadherin-like_sf"/>
</dbReference>
<organism evidence="11 12">
    <name type="scientific">Anopheles albimanus</name>
    <name type="common">New world malaria mosquito</name>
    <dbReference type="NCBI Taxonomy" id="7167"/>
    <lineage>
        <taxon>Eukaryota</taxon>
        <taxon>Metazoa</taxon>
        <taxon>Ecdysozoa</taxon>
        <taxon>Arthropoda</taxon>
        <taxon>Hexapoda</taxon>
        <taxon>Insecta</taxon>
        <taxon>Pterygota</taxon>
        <taxon>Neoptera</taxon>
        <taxon>Endopterygota</taxon>
        <taxon>Diptera</taxon>
        <taxon>Nematocera</taxon>
        <taxon>Culicoidea</taxon>
        <taxon>Culicidae</taxon>
        <taxon>Anophelinae</taxon>
        <taxon>Anopheles</taxon>
    </lineage>
</organism>
<keyword evidence="8" id="KW-0472">Membrane</keyword>
<dbReference type="PANTHER" id="PTHR24026">
    <property type="entry name" value="FAT ATYPICAL CADHERIN-RELATED"/>
    <property type="match status" value="1"/>
</dbReference>
<keyword evidence="3" id="KW-0812">Transmembrane</keyword>
<evidence type="ECO:0000256" key="6">
    <source>
        <dbReference type="ARBA" id="ARBA00022837"/>
    </source>
</evidence>
<feature type="domain" description="Cadherin" evidence="10">
    <location>
        <begin position="192"/>
        <end position="297"/>
    </location>
</feature>
<dbReference type="Pfam" id="PF00028">
    <property type="entry name" value="Cadherin"/>
    <property type="match status" value="9"/>
</dbReference>
<feature type="domain" description="Cadherin" evidence="10">
    <location>
        <begin position="501"/>
        <end position="638"/>
    </location>
</feature>
<dbReference type="CDD" id="cd11304">
    <property type="entry name" value="Cadherin_repeat"/>
    <property type="match status" value="9"/>
</dbReference>
<protein>
    <recommendedName>
        <fullName evidence="10">Cadherin domain-containing protein</fullName>
    </recommendedName>
</protein>
<sequence length="999" mass="110935">MFWRRTSQVLATDKDIGENGRVSYSIKPGRGKAKKFRIDPDTGVIYAARTFDVDTEYDLLVRAEDHGEPKRSQQARVVVSVVGVPAESEHAPVVKSEHVELTESDVPGFLVVLIMASDDDGDQLWYDIVAGDDRNEFYIGRDNGNVHLAKYLDWERQREYNITISVSDGVHTVYSQLFVSVIDINDHRPEFTETVYRVDISENVEEGMEVLQLHATDEDEDKKLFYSLHAARDPMSLKLFRVDSVTGSIVMAQRLDRETQDEHVLIVIVKDQGTPAKRNYATVVITVHDHNDHAPEFTTKIVQGKVFETAAIGTRVAQVYAIDRDIGENARITYSIGSGNIGNVFTIDPTMGVISVAKQLDISAIAEYVLHVRATDAGKPALSSQTAVHVVINMADNAPPRFIVEDPAAEIYENLPIGTFVIHLEARSTSSLLFQIVAGNVGDMFFINPSTGVITTKDQLDYEHTKFYNLTVRTTNMASASATCSVIINVLDMNDNVPYFEQQVYRGEVSEAAPIGSLVLTLSEPFLPSGNGSQVMPGGNANHLVNSSLPLVIKAKDNDSGLNALLHYDILDMLPRRYFHIDSSTGAIKTIMFLDHEKIPFFSFHVKVTDLGKPRLTSELTAEVRINITDVNDCAPAFTQSEYNVTLLLPTYASVAVLQLNATDEDSSSTDENSTLRYDIIEGNRDGVFAIDARSGVITTRDVESIGTAYRLAVRVSDGKFAKVAQVNINVETSENSGLIFQRQIYEGSIMENSTKISTVAVVNVLGSNLNEHIEFSILNPTDMFRIGLTSGAIQTTGRKFDREVRDNYELIVEARSQQPDREKPRVAHVIVNVTILDINDNCPMFVNLPYYAVVSVDDPRGSVITKVHALDLDSFENGEVRYEMKRGHGELFKVDRKTGEVTLKQTLEGHNRDYELLISAYDGGITPCSTDVTVHVKVIDKSMPVFSKQFYSDMVAENIELHSPLSVAIQAESPLGRKLIYSIVKGNEMEEFTVDFNT</sequence>
<dbReference type="GO" id="GO:0030855">
    <property type="term" value="P:epithelial cell differentiation"/>
    <property type="evidence" value="ECO:0007669"/>
    <property type="project" value="UniProtKB-ARBA"/>
</dbReference>
<keyword evidence="9" id="KW-1015">Disulfide bond</keyword>
<feature type="domain" description="Cadherin" evidence="10">
    <location>
        <begin position="409"/>
        <end position="500"/>
    </location>
</feature>
<dbReference type="PRINTS" id="PR00205">
    <property type="entry name" value="CADHERIN"/>
</dbReference>
<comment type="subcellular location">
    <subcellularLocation>
        <location evidence="1">Membrane</location>
    </subcellularLocation>
</comment>
<feature type="domain" description="Cadherin" evidence="10">
    <location>
        <begin position="639"/>
        <end position="741"/>
    </location>
</feature>
<dbReference type="VEuPathDB" id="VectorBase:AALB010151"/>
<reference evidence="11 12" key="1">
    <citation type="journal article" date="2017" name="G3 (Bethesda)">
        <title>The Physical Genome Mapping of Anopheles albimanus Corrected Scaffold Misassemblies and Identified Interarm Rearrangements in Genus Anopheles.</title>
        <authorList>
            <person name="Artemov G.N."/>
            <person name="Peery A.N."/>
            <person name="Jiang X."/>
            <person name="Tu Z."/>
            <person name="Stegniy V.N."/>
            <person name="Sharakhova M.V."/>
            <person name="Sharakhov I.V."/>
        </authorList>
    </citation>
    <scope>NUCLEOTIDE SEQUENCE [LARGE SCALE GENOMIC DNA]</scope>
    <source>
        <strain evidence="11 12">ALBI9_A</strain>
    </source>
</reference>
<evidence type="ECO:0000256" key="5">
    <source>
        <dbReference type="ARBA" id="ARBA00022737"/>
    </source>
</evidence>